<sequence>MIYYLIFIYYILWLQNSNLILKSDLTARICFSDAEFSLIIYMMHIMSVKYFFGGWLDDWNLPF</sequence>
<gene>
    <name evidence="2" type="ORF">METSMIALI_00197</name>
</gene>
<dbReference type="EMBL" id="ABYW01000001">
    <property type="protein sequence ID" value="EEE41315.1"/>
    <property type="molecule type" value="Genomic_DNA"/>
</dbReference>
<keyword evidence="1" id="KW-1133">Transmembrane helix</keyword>
<feature type="transmembrane region" description="Helical" evidence="1">
    <location>
        <begin position="38"/>
        <end position="56"/>
    </location>
</feature>
<comment type="caution">
    <text evidence="2">The sequence shown here is derived from an EMBL/GenBank/DDBJ whole genome shotgun (WGS) entry which is preliminary data.</text>
</comment>
<evidence type="ECO:0000313" key="2">
    <source>
        <dbReference type="EMBL" id="EEE41315.1"/>
    </source>
</evidence>
<evidence type="ECO:0000256" key="1">
    <source>
        <dbReference type="SAM" id="Phobius"/>
    </source>
</evidence>
<reference evidence="2 3" key="1">
    <citation type="submission" date="2008-10" db="EMBL/GenBank/DDBJ databases">
        <authorList>
            <person name="Fulton L."/>
            <person name="Clifton S."/>
            <person name="Fulton B."/>
            <person name="Xu J."/>
            <person name="Minx P."/>
            <person name="Pepin K.H."/>
            <person name="Johnson M."/>
            <person name="Bhonagiri V."/>
            <person name="Nash W.E."/>
            <person name="Mardis E.R."/>
            <person name="Wilson R.K."/>
        </authorList>
    </citation>
    <scope>NUCLEOTIDE SEQUENCE [LARGE SCALE GENOMIC DNA]</scope>
    <source>
        <strain evidence="2 3">DSM 2375</strain>
    </source>
</reference>
<accession>B9ACX5</accession>
<organism evidence="2 3">
    <name type="scientific">Methanobrevibacter smithii DSM 2375</name>
    <dbReference type="NCBI Taxonomy" id="483214"/>
    <lineage>
        <taxon>Archaea</taxon>
        <taxon>Methanobacteriati</taxon>
        <taxon>Methanobacteriota</taxon>
        <taxon>Methanomada group</taxon>
        <taxon>Methanobacteria</taxon>
        <taxon>Methanobacteriales</taxon>
        <taxon>Methanobacteriaceae</taxon>
        <taxon>Methanobrevibacter</taxon>
    </lineage>
</organism>
<dbReference type="AlphaFoldDB" id="B9ACX5"/>
<reference evidence="2 3" key="2">
    <citation type="submission" date="2008-11" db="EMBL/GenBank/DDBJ databases">
        <title>Draft genome sequence of Methanobrevibacter smithii (DSM 2375).</title>
        <authorList>
            <person name="Sudarsanam P."/>
            <person name="Ley R."/>
            <person name="Guruge J."/>
            <person name="Turnbaugh P.J."/>
            <person name="Mahowald M."/>
            <person name="Liep D."/>
            <person name="Gordon J."/>
        </authorList>
    </citation>
    <scope>NUCLEOTIDE SEQUENCE [LARGE SCALE GENOMIC DNA]</scope>
    <source>
        <strain evidence="2 3">DSM 2375</strain>
    </source>
</reference>
<keyword evidence="1" id="KW-0472">Membrane</keyword>
<proteinExistence type="predicted"/>
<protein>
    <submittedName>
        <fullName evidence="2">Uncharacterized protein</fullName>
    </submittedName>
</protein>
<evidence type="ECO:0000313" key="3">
    <source>
        <dbReference type="Proteomes" id="UP000003489"/>
    </source>
</evidence>
<name>B9ACX5_METSM</name>
<keyword evidence="1" id="KW-0812">Transmembrane</keyword>
<dbReference type="HOGENOM" id="CLU_2875130_0_0_2"/>
<dbReference type="Proteomes" id="UP000003489">
    <property type="component" value="Unassembled WGS sequence"/>
</dbReference>